<organism evidence="3 4">
    <name type="scientific">Apilactobacillus nanyangensis</name>
    <dbReference type="NCBI Taxonomy" id="2799579"/>
    <lineage>
        <taxon>Bacteria</taxon>
        <taxon>Bacillati</taxon>
        <taxon>Bacillota</taxon>
        <taxon>Bacilli</taxon>
        <taxon>Lactobacillales</taxon>
        <taxon>Lactobacillaceae</taxon>
        <taxon>Apilactobacillus</taxon>
    </lineage>
</organism>
<dbReference type="EMBL" id="JAJIAR010000010">
    <property type="protein sequence ID" value="MCK8611906.1"/>
    <property type="molecule type" value="Genomic_DNA"/>
</dbReference>
<evidence type="ECO:0000256" key="2">
    <source>
        <dbReference type="SAM" id="SignalP"/>
    </source>
</evidence>
<feature type="compositionally biased region" description="Low complexity" evidence="1">
    <location>
        <begin position="32"/>
        <end position="71"/>
    </location>
</feature>
<dbReference type="Proteomes" id="UP001522816">
    <property type="component" value="Unassembled WGS sequence"/>
</dbReference>
<evidence type="ECO:0000256" key="1">
    <source>
        <dbReference type="SAM" id="MobiDB-lite"/>
    </source>
</evidence>
<feature type="region of interest" description="Disordered" evidence="1">
    <location>
        <begin position="32"/>
        <end position="88"/>
    </location>
</feature>
<gene>
    <name evidence="3" type="ORF">LNP10_05255</name>
</gene>
<feature type="signal peptide" evidence="2">
    <location>
        <begin position="1"/>
        <end position="25"/>
    </location>
</feature>
<name>A0ABT0HZ78_9LACO</name>
<comment type="caution">
    <text evidence="3">The sequence shown here is derived from an EMBL/GenBank/DDBJ whole genome shotgun (WGS) entry which is preliminary data.</text>
</comment>
<evidence type="ECO:0000313" key="4">
    <source>
        <dbReference type="Proteomes" id="UP001522816"/>
    </source>
</evidence>
<feature type="chain" id="PRO_5046662544" description="Surface layer protein A domain-containing protein" evidence="2">
    <location>
        <begin position="26"/>
        <end position="222"/>
    </location>
</feature>
<keyword evidence="2" id="KW-0732">Signal</keyword>
<evidence type="ECO:0008006" key="5">
    <source>
        <dbReference type="Google" id="ProtNLM"/>
    </source>
</evidence>
<protein>
    <recommendedName>
        <fullName evidence="5">Surface layer protein A domain-containing protein</fullName>
    </recommendedName>
</protein>
<proteinExistence type="predicted"/>
<keyword evidence="4" id="KW-1185">Reference proteome</keyword>
<sequence length="222" mass="24778">MKSKKVIISVISIVAVIILGSVAFASVSHNNKQSTHKSSQPSSSKATSTTVSTNSSSSTTSSMSSSSISQKKPVKQKEQPKQYTIPIPDNPVYKPITHDFYGNWYYGNQAKIQVGDYIFRGDHPTDPVSGPGPLVMERYRTTNAVYIRSLYEINTYWPATLKVNGDESYNVMVTSNADKFNDFKIYTSVPTKKPIKEYVFKQSHPELVDKKFVSTDELDSLK</sequence>
<evidence type="ECO:0000313" key="3">
    <source>
        <dbReference type="EMBL" id="MCK8611906.1"/>
    </source>
</evidence>
<accession>A0ABT0HZ78</accession>
<dbReference type="RefSeq" id="WP_248596831.1">
    <property type="nucleotide sequence ID" value="NZ_JAJIAR010000010.1"/>
</dbReference>
<reference evidence="3 4" key="1">
    <citation type="submission" date="2021-11" db="EMBL/GenBank/DDBJ databases">
        <title>Comparative genomics of bee honey and flower isolates.</title>
        <authorList>
            <person name="Bechtner J.D."/>
            <person name="Gallus M.K."/>
            <person name="Ehrmann M."/>
        </authorList>
    </citation>
    <scope>NUCLEOTIDE SEQUENCE [LARGE SCALE GENOMIC DNA]</scope>
    <source>
        <strain evidence="3 4">7</strain>
    </source>
</reference>